<name>A0A0M4EB13_DROBS</name>
<dbReference type="Gene3D" id="3.30.70.2800">
    <property type="match status" value="1"/>
</dbReference>
<reference evidence="3 4" key="1">
    <citation type="submission" date="2015-08" db="EMBL/GenBank/DDBJ databases">
        <title>Ancestral chromatin configuration constrains chromatin evolution on differentiating sex chromosomes in Drosophila.</title>
        <authorList>
            <person name="Zhou Q."/>
            <person name="Bachtrog D."/>
        </authorList>
    </citation>
    <scope>NUCLEOTIDE SEQUENCE [LARGE SCALE GENOMIC DNA]</scope>
    <source>
        <tissue evidence="3">Whole larvae</tissue>
    </source>
</reference>
<keyword evidence="4" id="KW-1185">Reference proteome</keyword>
<proteinExistence type="predicted"/>
<keyword evidence="1" id="KW-0732">Signal</keyword>
<dbReference type="SMR" id="A0A0M4EB13"/>
<evidence type="ECO:0000313" key="2">
    <source>
        <dbReference type="EMBL" id="ALC39694.1"/>
    </source>
</evidence>
<feature type="chain" id="PRO_5008846503" evidence="1">
    <location>
        <begin position="23"/>
        <end position="111"/>
    </location>
</feature>
<evidence type="ECO:0000256" key="1">
    <source>
        <dbReference type="SAM" id="SignalP"/>
    </source>
</evidence>
<feature type="signal peptide" evidence="1">
    <location>
        <begin position="1"/>
        <end position="22"/>
    </location>
</feature>
<dbReference type="AlphaFoldDB" id="A0A0M4EB13"/>
<dbReference type="EMBL" id="CP012523">
    <property type="protein sequence ID" value="ALC39694.1"/>
    <property type="molecule type" value="Genomic_DNA"/>
</dbReference>
<gene>
    <name evidence="2" type="ORF">Dbus_chr2Lg1779</name>
    <name evidence="3" type="ORF">Dbus_chr2Lg1786</name>
</gene>
<evidence type="ECO:0000313" key="4">
    <source>
        <dbReference type="Proteomes" id="UP000494163"/>
    </source>
</evidence>
<dbReference type="OrthoDB" id="3737830at2759"/>
<dbReference type="EMBL" id="CP012523">
    <property type="protein sequence ID" value="ALC39701.1"/>
    <property type="molecule type" value="Genomic_DNA"/>
</dbReference>
<evidence type="ECO:0000313" key="3">
    <source>
        <dbReference type="EMBL" id="ALC39701.1"/>
    </source>
</evidence>
<dbReference type="InterPro" id="IPR025061">
    <property type="entry name" value="Diedel"/>
</dbReference>
<dbReference type="Proteomes" id="UP000494163">
    <property type="component" value="Chromosome 2L"/>
</dbReference>
<accession>A0A0M4EB13</accession>
<organism evidence="3 4">
    <name type="scientific">Drosophila busckii</name>
    <name type="common">Fruit fly</name>
    <dbReference type="NCBI Taxonomy" id="30019"/>
    <lineage>
        <taxon>Eukaryota</taxon>
        <taxon>Metazoa</taxon>
        <taxon>Ecdysozoa</taxon>
        <taxon>Arthropoda</taxon>
        <taxon>Hexapoda</taxon>
        <taxon>Insecta</taxon>
        <taxon>Pterygota</taxon>
        <taxon>Neoptera</taxon>
        <taxon>Endopterygota</taxon>
        <taxon>Diptera</taxon>
        <taxon>Brachycera</taxon>
        <taxon>Muscomorpha</taxon>
        <taxon>Ephydroidea</taxon>
        <taxon>Drosophilidae</taxon>
        <taxon>Drosophila</taxon>
    </lineage>
</organism>
<dbReference type="Pfam" id="PF13164">
    <property type="entry name" value="Diedel"/>
    <property type="match status" value="1"/>
</dbReference>
<dbReference type="OMA" id="MSICDDG"/>
<sequence length="111" mass="11789">MKLTTCALAFACVLAHLGLVQAVCCRASLTLSYAVANGNCADAGGRLGSNGCTITICADGKAQQGTYCGRGSCNIFGCNCDNGCITGDWKNSFLQRNLWLRPRVTEEKWNT</sequence>
<protein>
    <submittedName>
        <fullName evidence="3">Diedel</fullName>
    </submittedName>
</protein>